<accession>A0A162XTK4</accession>
<reference evidence="2 3" key="1">
    <citation type="submission" date="2016-01" db="EMBL/GenBank/DDBJ databases">
        <title>The draft genome sequence of Aquimarina sp. RZW4-3-2.</title>
        <authorList>
            <person name="Wang Y."/>
        </authorList>
    </citation>
    <scope>NUCLEOTIDE SEQUENCE [LARGE SCALE GENOMIC DNA]</scope>
    <source>
        <strain evidence="2 3">RZW4-3-2</strain>
    </source>
</reference>
<dbReference type="InterPro" id="IPR000866">
    <property type="entry name" value="AhpC/TSA"/>
</dbReference>
<dbReference type="InterPro" id="IPR013766">
    <property type="entry name" value="Thioredoxin_domain"/>
</dbReference>
<dbReference type="SUPFAM" id="SSF52833">
    <property type="entry name" value="Thioredoxin-like"/>
    <property type="match status" value="1"/>
</dbReference>
<dbReference type="GO" id="GO:0016209">
    <property type="term" value="F:antioxidant activity"/>
    <property type="evidence" value="ECO:0007669"/>
    <property type="project" value="InterPro"/>
</dbReference>
<dbReference type="InterPro" id="IPR047262">
    <property type="entry name" value="PRX-like1"/>
</dbReference>
<dbReference type="Proteomes" id="UP000076715">
    <property type="component" value="Unassembled WGS sequence"/>
</dbReference>
<dbReference type="STRING" id="1642818.AWE51_14370"/>
<dbReference type="Gene3D" id="3.40.30.10">
    <property type="entry name" value="Glutaredoxin"/>
    <property type="match status" value="1"/>
</dbReference>
<proteinExistence type="predicted"/>
<sequence>MKFSLDTALVKIETLEDKVASMSFTNNVYTETSIDKPPAPNFELLNKEGAIISLNDFSNEKRKILVFGSKDCNYCKEYYPELHNFSKEYTNLDVIVIEEGITVEDLKKHSKENQYSFVQLVGTIKVINDYQVESTPTTYLLDEKNNIVRVGIINTKLDLESFVFKV</sequence>
<comment type="caution">
    <text evidence="2">The sequence shown here is derived from an EMBL/GenBank/DDBJ whole genome shotgun (WGS) entry which is preliminary data.</text>
</comment>
<dbReference type="EMBL" id="LQRT01000046">
    <property type="protein sequence ID" value="KZS38768.1"/>
    <property type="molecule type" value="Genomic_DNA"/>
</dbReference>
<feature type="domain" description="Thioredoxin" evidence="1">
    <location>
        <begin position="33"/>
        <end position="166"/>
    </location>
</feature>
<name>A0A162XTK4_9FLAO</name>
<dbReference type="PANTHER" id="PTHR43640:SF1">
    <property type="entry name" value="THIOREDOXIN-DEPENDENT PEROXIREDOXIN"/>
    <property type="match status" value="1"/>
</dbReference>
<dbReference type="Pfam" id="PF00578">
    <property type="entry name" value="AhpC-TSA"/>
    <property type="match status" value="1"/>
</dbReference>
<keyword evidence="3" id="KW-1185">Reference proteome</keyword>
<dbReference type="InterPro" id="IPR036249">
    <property type="entry name" value="Thioredoxin-like_sf"/>
</dbReference>
<evidence type="ECO:0000259" key="1">
    <source>
        <dbReference type="PROSITE" id="PS51352"/>
    </source>
</evidence>
<dbReference type="PROSITE" id="PS51352">
    <property type="entry name" value="THIOREDOXIN_2"/>
    <property type="match status" value="1"/>
</dbReference>
<gene>
    <name evidence="2" type="ORF">AWE51_14370</name>
</gene>
<protein>
    <recommendedName>
        <fullName evidence="1">Thioredoxin domain-containing protein</fullName>
    </recommendedName>
</protein>
<dbReference type="PANTHER" id="PTHR43640">
    <property type="entry name" value="OS07G0260300 PROTEIN"/>
    <property type="match status" value="1"/>
</dbReference>
<dbReference type="AlphaFoldDB" id="A0A162XTK4"/>
<dbReference type="GO" id="GO:0016491">
    <property type="term" value="F:oxidoreductase activity"/>
    <property type="evidence" value="ECO:0007669"/>
    <property type="project" value="InterPro"/>
</dbReference>
<organism evidence="2 3">
    <name type="scientific">Aquimarina aggregata</name>
    <dbReference type="NCBI Taxonomy" id="1642818"/>
    <lineage>
        <taxon>Bacteria</taxon>
        <taxon>Pseudomonadati</taxon>
        <taxon>Bacteroidota</taxon>
        <taxon>Flavobacteriia</taxon>
        <taxon>Flavobacteriales</taxon>
        <taxon>Flavobacteriaceae</taxon>
        <taxon>Aquimarina</taxon>
    </lineage>
</organism>
<evidence type="ECO:0000313" key="2">
    <source>
        <dbReference type="EMBL" id="KZS38768.1"/>
    </source>
</evidence>
<evidence type="ECO:0000313" key="3">
    <source>
        <dbReference type="Proteomes" id="UP000076715"/>
    </source>
</evidence>